<reference evidence="8 9" key="1">
    <citation type="submission" date="2019-02" db="EMBL/GenBank/DDBJ databases">
        <title>Genomic Encyclopedia of Type Strains, Phase IV (KMG-IV): sequencing the most valuable type-strain genomes for metagenomic binning, comparative biology and taxonomic classification.</title>
        <authorList>
            <person name="Goeker M."/>
        </authorList>
    </citation>
    <scope>NUCLEOTIDE SEQUENCE [LARGE SCALE GENOMIC DNA]</scope>
    <source>
        <strain evidence="8 9">DSM 18116</strain>
    </source>
</reference>
<comment type="caution">
    <text evidence="8">The sequence shown here is derived from an EMBL/GenBank/DDBJ whole genome shotgun (WGS) entry which is preliminary data.</text>
</comment>
<dbReference type="PROSITE" id="PS51257">
    <property type="entry name" value="PROKAR_LIPOPROTEIN"/>
    <property type="match status" value="1"/>
</dbReference>
<evidence type="ECO:0000313" key="8">
    <source>
        <dbReference type="EMBL" id="RZS76626.1"/>
    </source>
</evidence>
<comment type="subcellular location">
    <subcellularLocation>
        <location evidence="1">Cell outer membrane</location>
    </subcellularLocation>
</comment>
<evidence type="ECO:0000256" key="2">
    <source>
        <dbReference type="ARBA" id="ARBA00006275"/>
    </source>
</evidence>
<name>A0A4Q7N6A9_9BACT</name>
<dbReference type="InterPro" id="IPR011990">
    <property type="entry name" value="TPR-like_helical_dom_sf"/>
</dbReference>
<dbReference type="Gene3D" id="1.25.40.390">
    <property type="match status" value="1"/>
</dbReference>
<comment type="similarity">
    <text evidence="2">Belongs to the SusD family.</text>
</comment>
<feature type="domain" description="RagB/SusD" evidence="6">
    <location>
        <begin position="342"/>
        <end position="491"/>
    </location>
</feature>
<dbReference type="Proteomes" id="UP000293874">
    <property type="component" value="Unassembled WGS sequence"/>
</dbReference>
<dbReference type="Pfam" id="PF07980">
    <property type="entry name" value="SusD_RagB"/>
    <property type="match status" value="1"/>
</dbReference>
<keyword evidence="4" id="KW-0472">Membrane</keyword>
<dbReference type="Pfam" id="PF14322">
    <property type="entry name" value="SusD-like_3"/>
    <property type="match status" value="1"/>
</dbReference>
<keyword evidence="9" id="KW-1185">Reference proteome</keyword>
<protein>
    <submittedName>
        <fullName evidence="8">SusD-like starch-binding protein associating with outer membrane</fullName>
    </submittedName>
</protein>
<evidence type="ECO:0000256" key="5">
    <source>
        <dbReference type="ARBA" id="ARBA00023237"/>
    </source>
</evidence>
<accession>A0A4Q7N6A9</accession>
<evidence type="ECO:0000313" key="9">
    <source>
        <dbReference type="Proteomes" id="UP000293874"/>
    </source>
</evidence>
<sequence length="491" mass="54473">MFLGRCRKIYLLVQQHTMKAAAFILICFLGSCEKLVEIPDSINAVTTEKVFSDDNSATAALMGVYSQMINGGAIQQFSCGLATILGSYSSDDLRGEADDFVAMNKLTALLADNTNIPKLWVSSYSIGVYGANAVLEGIGASATLSRSVKEQLEGEAKFIRAFSYFYLTNFFGDVPLVLTTDFNQSATMPRTAQTLVYKQIIQDLKDAQQLLPDNYNINNGLRIRANKWAATALLARAYLYTGDFTNAALQADAVIKNNTLFSLPTDLNTVFAVNSKEAIWQLQQNNGTPLGNATPEGMYFMSAFFVPGGAGTISSGSLSDQLLSAFEEDDKRRASWVTYMYSGNDTTWYPFKYKTGTYNRVIGAPLTEHYMALRLAEQYLIRAEAASKGAAEGRTTAIADINEIRKRAGVPLLENTIDDTQLQIAIEKEWQTEYFCEWGHRWLNLKRTGRAPSVLSQIPNKQPWAGDHQLLYPIPSSERINNPFLSQNKDY</sequence>
<keyword evidence="5" id="KW-0998">Cell outer membrane</keyword>
<dbReference type="SUPFAM" id="SSF48452">
    <property type="entry name" value="TPR-like"/>
    <property type="match status" value="1"/>
</dbReference>
<evidence type="ECO:0000256" key="1">
    <source>
        <dbReference type="ARBA" id="ARBA00004442"/>
    </source>
</evidence>
<dbReference type="GO" id="GO:0009279">
    <property type="term" value="C:cell outer membrane"/>
    <property type="evidence" value="ECO:0007669"/>
    <property type="project" value="UniProtKB-SubCell"/>
</dbReference>
<evidence type="ECO:0000259" key="6">
    <source>
        <dbReference type="Pfam" id="PF07980"/>
    </source>
</evidence>
<evidence type="ECO:0000259" key="7">
    <source>
        <dbReference type="Pfam" id="PF14322"/>
    </source>
</evidence>
<organism evidence="8 9">
    <name type="scientific">Pseudobacter ginsenosidimutans</name>
    <dbReference type="NCBI Taxonomy" id="661488"/>
    <lineage>
        <taxon>Bacteria</taxon>
        <taxon>Pseudomonadati</taxon>
        <taxon>Bacteroidota</taxon>
        <taxon>Chitinophagia</taxon>
        <taxon>Chitinophagales</taxon>
        <taxon>Chitinophagaceae</taxon>
        <taxon>Pseudobacter</taxon>
    </lineage>
</organism>
<dbReference type="CDD" id="cd08977">
    <property type="entry name" value="SusD"/>
    <property type="match status" value="1"/>
</dbReference>
<evidence type="ECO:0000256" key="4">
    <source>
        <dbReference type="ARBA" id="ARBA00023136"/>
    </source>
</evidence>
<dbReference type="EMBL" id="SGXA01000001">
    <property type="protein sequence ID" value="RZS76626.1"/>
    <property type="molecule type" value="Genomic_DNA"/>
</dbReference>
<keyword evidence="3" id="KW-0732">Signal</keyword>
<gene>
    <name evidence="8" type="ORF">EV199_2512</name>
</gene>
<dbReference type="InterPro" id="IPR012944">
    <property type="entry name" value="SusD_RagB_dom"/>
</dbReference>
<dbReference type="AlphaFoldDB" id="A0A4Q7N6A9"/>
<feature type="domain" description="SusD-like N-terminal" evidence="7">
    <location>
        <begin position="112"/>
        <end position="239"/>
    </location>
</feature>
<proteinExistence type="inferred from homology"/>
<evidence type="ECO:0000256" key="3">
    <source>
        <dbReference type="ARBA" id="ARBA00022729"/>
    </source>
</evidence>
<dbReference type="InterPro" id="IPR033985">
    <property type="entry name" value="SusD-like_N"/>
</dbReference>